<evidence type="ECO:0000313" key="8">
    <source>
        <dbReference type="EMBL" id="CAL18150.1"/>
    </source>
</evidence>
<dbReference type="GO" id="GO:0005524">
    <property type="term" value="F:ATP binding"/>
    <property type="evidence" value="ECO:0007669"/>
    <property type="project" value="InterPro"/>
</dbReference>
<evidence type="ECO:0000256" key="2">
    <source>
        <dbReference type="ARBA" id="ARBA00022598"/>
    </source>
</evidence>
<dbReference type="STRING" id="393595.ABO_2702"/>
<gene>
    <name evidence="8" type="primary">ligA</name>
    <name evidence="8" type="ordered locus">ABO_2702</name>
</gene>
<reference evidence="8 9" key="1">
    <citation type="journal article" date="2006" name="Nat. Biotechnol.">
        <title>Genome sequence of the ubiquitous hydrocarbon-degrading marine bacterium Alcanivorax borkumensis.</title>
        <authorList>
            <person name="Schneiker S."/>
            <person name="Martins dos Santos V.A.P."/>
            <person name="Bartels D."/>
            <person name="Bekel T."/>
            <person name="Brecht M."/>
            <person name="Buhrmester J."/>
            <person name="Chernikova T.N."/>
            <person name="Denaro R."/>
            <person name="Ferrer M."/>
            <person name="Gertler C."/>
            <person name="Goesmann A."/>
            <person name="Golyshina O.V."/>
            <person name="Kaminski F."/>
            <person name="Khachane A.N."/>
            <person name="Lang S."/>
            <person name="Linke B."/>
            <person name="McHardy A.C."/>
            <person name="Meyer F."/>
            <person name="Nechitaylo T."/>
            <person name="Puehler A."/>
            <person name="Regenhardt D."/>
            <person name="Rupp O."/>
            <person name="Sabirova J.S."/>
            <person name="Selbitschka W."/>
            <person name="Yakimov M.M."/>
            <person name="Timmis K.N."/>
            <person name="Vorhoelter F.-J."/>
            <person name="Weidner S."/>
            <person name="Kaiser O."/>
            <person name="Golyshin P.N."/>
        </authorList>
    </citation>
    <scope>NUCLEOTIDE SEQUENCE [LARGE SCALE GENOMIC DNA]</scope>
    <source>
        <strain evidence="9">ATCC 700651 / DSM 11573 / NCIMB 13689 / SK2</strain>
    </source>
</reference>
<dbReference type="GO" id="GO:0003910">
    <property type="term" value="F:DNA ligase (ATP) activity"/>
    <property type="evidence" value="ECO:0007669"/>
    <property type="project" value="UniProtKB-EC"/>
</dbReference>
<keyword evidence="3" id="KW-0235">DNA replication</keyword>
<dbReference type="Gene3D" id="2.40.50.140">
    <property type="entry name" value="Nucleic acid-binding proteins"/>
    <property type="match status" value="1"/>
</dbReference>
<dbReference type="GO" id="GO:0006260">
    <property type="term" value="P:DNA replication"/>
    <property type="evidence" value="ECO:0007669"/>
    <property type="project" value="UniProtKB-KW"/>
</dbReference>
<dbReference type="InterPro" id="IPR029319">
    <property type="entry name" value="DNA_ligase_OB"/>
</dbReference>
<dbReference type="EMBL" id="AM286690">
    <property type="protein sequence ID" value="CAL18150.1"/>
    <property type="molecule type" value="Genomic_DNA"/>
</dbReference>
<evidence type="ECO:0000256" key="5">
    <source>
        <dbReference type="ARBA" id="ARBA00023204"/>
    </source>
</evidence>
<evidence type="ECO:0000256" key="4">
    <source>
        <dbReference type="ARBA" id="ARBA00022763"/>
    </source>
</evidence>
<sequence>MKSRQGLAIIGLWIMAGWCLAQGPALQLAQTYQQGMALEGYWVSEKLDGVRAYWNGEHLISKGGYVINAPAWFVRGYPSTPMDGELWMGRGRFSAVSAAVRRVQPNAEEWRHIRYKVFDLPASGAPFSQRIQQMKALASASNGYTFSVIEQQPASSHAALLQRLDKVMAAGGEGLMLHHGDSLYQAGRSDAVLKVKTYQDAEAVVIGYTAGKGKYRGMMGALVVERADGRQFKLGTGFTDKQRKAPPPLGATVTYKYFGKTATGLPRFARFLRIRRDEPLAEP</sequence>
<evidence type="ECO:0000256" key="1">
    <source>
        <dbReference type="ARBA" id="ARBA00001968"/>
    </source>
</evidence>
<dbReference type="SUPFAM" id="SSF50249">
    <property type="entry name" value="Nucleic acid-binding proteins"/>
    <property type="match status" value="1"/>
</dbReference>
<dbReference type="SUPFAM" id="SSF56091">
    <property type="entry name" value="DNA ligase/mRNA capping enzyme, catalytic domain"/>
    <property type="match status" value="1"/>
</dbReference>
<dbReference type="InterPro" id="IPR012340">
    <property type="entry name" value="NA-bd_OB-fold"/>
</dbReference>
<dbReference type="Proteomes" id="UP000008871">
    <property type="component" value="Chromosome"/>
</dbReference>
<keyword evidence="4" id="KW-0227">DNA damage</keyword>
<dbReference type="Pfam" id="PF14743">
    <property type="entry name" value="DNA_ligase_OB_2"/>
    <property type="match status" value="1"/>
</dbReference>
<feature type="domain" description="ATP-dependent DNA ligase family profile" evidence="7">
    <location>
        <begin position="126"/>
        <end position="228"/>
    </location>
</feature>
<dbReference type="EC" id="6.5.1.1" evidence="8"/>
<dbReference type="CDD" id="cd07896">
    <property type="entry name" value="Adenylation_kDNA_ligase_like"/>
    <property type="match status" value="1"/>
</dbReference>
<organism evidence="8 9">
    <name type="scientific">Alcanivorax borkumensis (strain ATCC 700651 / DSM 11573 / NCIMB 13689 / SK2)</name>
    <dbReference type="NCBI Taxonomy" id="393595"/>
    <lineage>
        <taxon>Bacteria</taxon>
        <taxon>Pseudomonadati</taxon>
        <taxon>Pseudomonadota</taxon>
        <taxon>Gammaproteobacteria</taxon>
        <taxon>Oceanospirillales</taxon>
        <taxon>Alcanivoracaceae</taxon>
        <taxon>Alcanivorax</taxon>
    </lineage>
</organism>
<dbReference type="PANTHER" id="PTHR47810:SF1">
    <property type="entry name" value="DNA LIGASE B"/>
    <property type="match status" value="1"/>
</dbReference>
<dbReference type="Gene3D" id="3.30.1490.70">
    <property type="match status" value="1"/>
</dbReference>
<dbReference type="Gene3D" id="3.30.470.30">
    <property type="entry name" value="DNA ligase/mRNA capping enzyme"/>
    <property type="match status" value="1"/>
</dbReference>
<dbReference type="PROSITE" id="PS50160">
    <property type="entry name" value="DNA_LIGASE_A3"/>
    <property type="match status" value="1"/>
</dbReference>
<keyword evidence="9" id="KW-1185">Reference proteome</keyword>
<keyword evidence="5" id="KW-0234">DNA repair</keyword>
<dbReference type="HOGENOM" id="CLU_021047_0_0_6"/>
<evidence type="ECO:0000256" key="6">
    <source>
        <dbReference type="ARBA" id="ARBA00034003"/>
    </source>
</evidence>
<evidence type="ECO:0000256" key="3">
    <source>
        <dbReference type="ARBA" id="ARBA00022705"/>
    </source>
</evidence>
<proteinExistence type="predicted"/>
<dbReference type="AlphaFoldDB" id="Q0VKZ8"/>
<dbReference type="OrthoDB" id="9782700at2"/>
<dbReference type="InterPro" id="IPR050326">
    <property type="entry name" value="NAD_dep_DNA_ligaseB"/>
</dbReference>
<dbReference type="GO" id="GO:0006310">
    <property type="term" value="P:DNA recombination"/>
    <property type="evidence" value="ECO:0007669"/>
    <property type="project" value="InterPro"/>
</dbReference>
<name>Q0VKZ8_ALCBS</name>
<dbReference type="PANTHER" id="PTHR47810">
    <property type="entry name" value="DNA LIGASE"/>
    <property type="match status" value="1"/>
</dbReference>
<dbReference type="NCBIfam" id="NF006592">
    <property type="entry name" value="PRK09125.1"/>
    <property type="match status" value="1"/>
</dbReference>
<comment type="cofactor">
    <cofactor evidence="1">
        <name>a divalent metal cation</name>
        <dbReference type="ChEBI" id="CHEBI:60240"/>
    </cofactor>
</comment>
<dbReference type="RefSeq" id="WP_011589973.1">
    <property type="nucleotide sequence ID" value="NC_008260.1"/>
</dbReference>
<dbReference type="CDD" id="cd08041">
    <property type="entry name" value="OBF_kDNA_ligase_like"/>
    <property type="match status" value="1"/>
</dbReference>
<dbReference type="KEGG" id="abo:ABO_2702"/>
<protein>
    <submittedName>
        <fullName evidence="8">DNA ligase (ATP)</fullName>
        <ecNumber evidence="8">6.5.1.1</ecNumber>
    </submittedName>
</protein>
<comment type="catalytic activity">
    <reaction evidence="6">
        <text>ATP + (deoxyribonucleotide)n-3'-hydroxyl + 5'-phospho-(deoxyribonucleotide)m = (deoxyribonucleotide)n+m + AMP + diphosphate.</text>
        <dbReference type="EC" id="6.5.1.1"/>
    </reaction>
</comment>
<keyword evidence="2 8" id="KW-0436">Ligase</keyword>
<evidence type="ECO:0000259" key="7">
    <source>
        <dbReference type="PROSITE" id="PS50160"/>
    </source>
</evidence>
<accession>Q0VKZ8</accession>
<dbReference type="GO" id="GO:0006281">
    <property type="term" value="P:DNA repair"/>
    <property type="evidence" value="ECO:0007669"/>
    <property type="project" value="UniProtKB-KW"/>
</dbReference>
<dbReference type="eggNOG" id="COG1793">
    <property type="taxonomic scope" value="Bacteria"/>
</dbReference>
<dbReference type="InterPro" id="IPR012310">
    <property type="entry name" value="DNA_ligase_ATP-dep_cent"/>
</dbReference>
<evidence type="ECO:0000313" key="9">
    <source>
        <dbReference type="Proteomes" id="UP000008871"/>
    </source>
</evidence>